<dbReference type="Proteomes" id="UP000291933">
    <property type="component" value="Unassembled WGS sequence"/>
</dbReference>
<dbReference type="AlphaFoldDB" id="A0A4Q9KNA7"/>
<feature type="region of interest" description="Disordered" evidence="1">
    <location>
        <begin position="1"/>
        <end position="68"/>
    </location>
</feature>
<dbReference type="PANTHER" id="PTHR43252">
    <property type="entry name" value="TRANSCRIPTIONAL REGULATOR YQJI"/>
    <property type="match status" value="1"/>
</dbReference>
<name>A0A4Q9KNA7_PROTD</name>
<dbReference type="OrthoDB" id="1683430at2"/>
<dbReference type="InterPro" id="IPR036390">
    <property type="entry name" value="WH_DNA-bd_sf"/>
</dbReference>
<dbReference type="InterPro" id="IPR036388">
    <property type="entry name" value="WH-like_DNA-bd_sf"/>
</dbReference>
<keyword evidence="4" id="KW-1185">Reference proteome</keyword>
<gene>
    <name evidence="3" type="ORF">ET996_02465</name>
</gene>
<protein>
    <submittedName>
        <fullName evidence="3">PadR family transcriptional regulator</fullName>
    </submittedName>
</protein>
<evidence type="ECO:0000313" key="3">
    <source>
        <dbReference type="EMBL" id="TBT96076.1"/>
    </source>
</evidence>
<evidence type="ECO:0000259" key="2">
    <source>
        <dbReference type="Pfam" id="PF03551"/>
    </source>
</evidence>
<accession>A0A4Q9KNA7</accession>
<dbReference type="EMBL" id="SDMR01000002">
    <property type="protein sequence ID" value="TBT96076.1"/>
    <property type="molecule type" value="Genomic_DNA"/>
</dbReference>
<evidence type="ECO:0000313" key="4">
    <source>
        <dbReference type="Proteomes" id="UP000291933"/>
    </source>
</evidence>
<feature type="compositionally biased region" description="Gly residues" evidence="1">
    <location>
        <begin position="1"/>
        <end position="10"/>
    </location>
</feature>
<dbReference type="InterPro" id="IPR005149">
    <property type="entry name" value="Tscrpt_reg_PadR_N"/>
</dbReference>
<proteinExistence type="predicted"/>
<organism evidence="3 4">
    <name type="scientific">Propioniciclava tarda</name>
    <dbReference type="NCBI Taxonomy" id="433330"/>
    <lineage>
        <taxon>Bacteria</taxon>
        <taxon>Bacillati</taxon>
        <taxon>Actinomycetota</taxon>
        <taxon>Actinomycetes</taxon>
        <taxon>Propionibacteriales</taxon>
        <taxon>Propionibacteriaceae</taxon>
        <taxon>Propioniciclava</taxon>
    </lineage>
</organism>
<dbReference type="PANTHER" id="PTHR43252:SF2">
    <property type="entry name" value="TRANSCRIPTION REGULATOR, PADR-LIKE FAMILY"/>
    <property type="match status" value="1"/>
</dbReference>
<dbReference type="Pfam" id="PF03551">
    <property type="entry name" value="PadR"/>
    <property type="match status" value="1"/>
</dbReference>
<feature type="domain" description="Transcription regulator PadR N-terminal" evidence="2">
    <location>
        <begin position="76"/>
        <end position="144"/>
    </location>
</feature>
<dbReference type="SUPFAM" id="SSF46785">
    <property type="entry name" value="Winged helix' DNA-binding domain"/>
    <property type="match status" value="1"/>
</dbReference>
<feature type="compositionally biased region" description="Gly residues" evidence="1">
    <location>
        <begin position="26"/>
        <end position="62"/>
    </location>
</feature>
<feature type="compositionally biased region" description="Basic and acidic residues" evidence="1">
    <location>
        <begin position="12"/>
        <end position="25"/>
    </location>
</feature>
<comment type="caution">
    <text evidence="3">The sequence shown here is derived from an EMBL/GenBank/DDBJ whole genome shotgun (WGS) entry which is preliminary data.</text>
</comment>
<dbReference type="Gene3D" id="1.10.10.10">
    <property type="entry name" value="Winged helix-like DNA-binding domain superfamily/Winged helix DNA-binding domain"/>
    <property type="match status" value="1"/>
</dbReference>
<reference evidence="3 4" key="1">
    <citation type="submission" date="2019-01" db="EMBL/GenBank/DDBJ databases">
        <title>Lactibacter flavus gen. nov., sp. nov., a novel bacterium of the family Propionibacteriaceae isolated from raw milk and dairy products.</title>
        <authorList>
            <person name="Huptas C."/>
            <person name="Wenning M."/>
            <person name="Breitenwieser F."/>
            <person name="Doll E."/>
            <person name="Von Neubeck M."/>
            <person name="Busse H.-J."/>
            <person name="Scherer S."/>
        </authorList>
    </citation>
    <scope>NUCLEOTIDE SEQUENCE [LARGE SCALE GENOMIC DNA]</scope>
    <source>
        <strain evidence="3 4">DSM 22130</strain>
    </source>
</reference>
<sequence>MQTEGPGGQVPGDRDGRRGRGEGRGPRGPRGFGGFGPMGPMGPMGPGGFGPGGPGFPGGPGGRRGRARRGDVRQAILALLAEQPMNGYQIIQTLAERTNGVWKPSPGAIYPAISQLLDEALIENHEAEGFKGFRLTGAGAAAAAEVTVKPWEAVNAESGHDAEGAAEMWQAFAGLGAALKSATVAGSPGQLADAAALLHETRRKLFGILAEQPRETN</sequence>
<evidence type="ECO:0000256" key="1">
    <source>
        <dbReference type="SAM" id="MobiDB-lite"/>
    </source>
</evidence>